<accession>A0A7J7CC22</accession>
<evidence type="ECO:0000313" key="1">
    <source>
        <dbReference type="EMBL" id="KAF5731669.1"/>
    </source>
</evidence>
<sequence length="114" mass="12834">MYMLFDVSLRVIGVASREIHLCTIRCMYLPFDVSLWVISFCSSSLLSVPVSLSLSLRSSILRVDARVYGGAGLHHRVGFSPSKCKECFKSYYLMYRPLNMKICSIESPNSDLGL</sequence>
<protein>
    <submittedName>
        <fullName evidence="1">Uncharacterized protein</fullName>
    </submittedName>
</protein>
<dbReference type="Proteomes" id="UP000593562">
    <property type="component" value="Unassembled WGS sequence"/>
</dbReference>
<reference evidence="1 2" key="1">
    <citation type="journal article" date="2020" name="Nat. Commun.">
        <title>Genome of Tripterygium wilfordii and identification of cytochrome P450 involved in triptolide biosynthesis.</title>
        <authorList>
            <person name="Tu L."/>
            <person name="Su P."/>
            <person name="Zhang Z."/>
            <person name="Gao L."/>
            <person name="Wang J."/>
            <person name="Hu T."/>
            <person name="Zhou J."/>
            <person name="Zhang Y."/>
            <person name="Zhao Y."/>
            <person name="Liu Y."/>
            <person name="Song Y."/>
            <person name="Tong Y."/>
            <person name="Lu Y."/>
            <person name="Yang J."/>
            <person name="Xu C."/>
            <person name="Jia M."/>
            <person name="Peters R.J."/>
            <person name="Huang L."/>
            <person name="Gao W."/>
        </authorList>
    </citation>
    <scope>NUCLEOTIDE SEQUENCE [LARGE SCALE GENOMIC DNA]</scope>
    <source>
        <strain evidence="2">cv. XIE 37</strain>
        <tissue evidence="1">Leaf</tissue>
    </source>
</reference>
<dbReference type="InParanoid" id="A0A7J7CC22"/>
<name>A0A7J7CC22_TRIWF</name>
<gene>
    <name evidence="1" type="ORF">HS088_TW18G00353</name>
</gene>
<dbReference type="AlphaFoldDB" id="A0A7J7CC22"/>
<proteinExistence type="predicted"/>
<dbReference type="EMBL" id="JAAARO010000018">
    <property type="protein sequence ID" value="KAF5731669.1"/>
    <property type="molecule type" value="Genomic_DNA"/>
</dbReference>
<keyword evidence="2" id="KW-1185">Reference proteome</keyword>
<comment type="caution">
    <text evidence="1">The sequence shown here is derived from an EMBL/GenBank/DDBJ whole genome shotgun (WGS) entry which is preliminary data.</text>
</comment>
<evidence type="ECO:0000313" key="2">
    <source>
        <dbReference type="Proteomes" id="UP000593562"/>
    </source>
</evidence>
<organism evidence="1 2">
    <name type="scientific">Tripterygium wilfordii</name>
    <name type="common">Thunder God vine</name>
    <dbReference type="NCBI Taxonomy" id="458696"/>
    <lineage>
        <taxon>Eukaryota</taxon>
        <taxon>Viridiplantae</taxon>
        <taxon>Streptophyta</taxon>
        <taxon>Embryophyta</taxon>
        <taxon>Tracheophyta</taxon>
        <taxon>Spermatophyta</taxon>
        <taxon>Magnoliopsida</taxon>
        <taxon>eudicotyledons</taxon>
        <taxon>Gunneridae</taxon>
        <taxon>Pentapetalae</taxon>
        <taxon>rosids</taxon>
        <taxon>fabids</taxon>
        <taxon>Celastrales</taxon>
        <taxon>Celastraceae</taxon>
        <taxon>Tripterygium</taxon>
    </lineage>
</organism>